<evidence type="ECO:0000313" key="2">
    <source>
        <dbReference type="Proteomes" id="UP000292082"/>
    </source>
</evidence>
<sequence>MTTLAARFPPTPFATTARSPLSLCGMLGLSFNYVVLQSLTTDPFLCSTGIRTRPSKLFHVCVGVLSLVSSGVAVSQRSQQISCVVFRARSCRSPRRASRHRPPGQLERSLHVFTTVTRSLCYWRAVFGSTCRTLHIKLSTRGPLHV</sequence>
<evidence type="ECO:0000313" key="1">
    <source>
        <dbReference type="EMBL" id="TBU51129.1"/>
    </source>
</evidence>
<reference evidence="1 2" key="1">
    <citation type="submission" date="2019-01" db="EMBL/GenBank/DDBJ databases">
        <title>Draft genome sequences of three monokaryotic isolates of the white-rot basidiomycete fungus Dichomitus squalens.</title>
        <authorList>
            <consortium name="DOE Joint Genome Institute"/>
            <person name="Lopez S.C."/>
            <person name="Andreopoulos B."/>
            <person name="Pangilinan J."/>
            <person name="Lipzen A."/>
            <person name="Riley R."/>
            <person name="Ahrendt S."/>
            <person name="Ng V."/>
            <person name="Barry K."/>
            <person name="Daum C."/>
            <person name="Grigoriev I.V."/>
            <person name="Hilden K.S."/>
            <person name="Makela M.R."/>
            <person name="de Vries R.P."/>
        </authorList>
    </citation>
    <scope>NUCLEOTIDE SEQUENCE [LARGE SCALE GENOMIC DNA]</scope>
    <source>
        <strain evidence="1 2">CBS 464.89</strain>
    </source>
</reference>
<dbReference type="EMBL" id="ML145388">
    <property type="protein sequence ID" value="TBU51129.1"/>
    <property type="molecule type" value="Genomic_DNA"/>
</dbReference>
<name>A0A4Q9P945_9APHY</name>
<accession>A0A4Q9P945</accession>
<proteinExistence type="predicted"/>
<keyword evidence="2" id="KW-1185">Reference proteome</keyword>
<gene>
    <name evidence="1" type="ORF">BD310DRAFT_411907</name>
</gene>
<dbReference type="Proteomes" id="UP000292082">
    <property type="component" value="Unassembled WGS sequence"/>
</dbReference>
<organism evidence="1 2">
    <name type="scientific">Dichomitus squalens</name>
    <dbReference type="NCBI Taxonomy" id="114155"/>
    <lineage>
        <taxon>Eukaryota</taxon>
        <taxon>Fungi</taxon>
        <taxon>Dikarya</taxon>
        <taxon>Basidiomycota</taxon>
        <taxon>Agaricomycotina</taxon>
        <taxon>Agaricomycetes</taxon>
        <taxon>Polyporales</taxon>
        <taxon>Polyporaceae</taxon>
        <taxon>Dichomitus</taxon>
    </lineage>
</organism>
<protein>
    <submittedName>
        <fullName evidence="1">Uncharacterized protein</fullName>
    </submittedName>
</protein>
<dbReference type="AlphaFoldDB" id="A0A4Q9P945"/>